<dbReference type="PANTHER" id="PTHR37783:SF1">
    <property type="entry name" value="MEMBRANE PROTEIN, PUTATIVE (AFU_ORTHOLOGUE AFUA_1G04315)-RELATED"/>
    <property type="match status" value="1"/>
</dbReference>
<proteinExistence type="predicted"/>
<comment type="caution">
    <text evidence="2">The sequence shown here is derived from an EMBL/GenBank/DDBJ whole genome shotgun (WGS) entry which is preliminary data.</text>
</comment>
<dbReference type="AlphaFoldDB" id="A0A2P6NMD8"/>
<keyword evidence="1" id="KW-0472">Membrane</keyword>
<reference evidence="2 3" key="1">
    <citation type="journal article" date="2018" name="Genome Biol. Evol.">
        <title>Multiple Roots of Fruiting Body Formation in Amoebozoa.</title>
        <authorList>
            <person name="Hillmann F."/>
            <person name="Forbes G."/>
            <person name="Novohradska S."/>
            <person name="Ferling I."/>
            <person name="Riege K."/>
            <person name="Groth M."/>
            <person name="Westermann M."/>
            <person name="Marz M."/>
            <person name="Spaller T."/>
            <person name="Winckler T."/>
            <person name="Schaap P."/>
            <person name="Glockner G."/>
        </authorList>
    </citation>
    <scope>NUCLEOTIDE SEQUENCE [LARGE SCALE GENOMIC DNA]</scope>
    <source>
        <strain evidence="2 3">Jena</strain>
    </source>
</reference>
<dbReference type="InParanoid" id="A0A2P6NMD8"/>
<keyword evidence="3" id="KW-1185">Reference proteome</keyword>
<evidence type="ECO:0000256" key="1">
    <source>
        <dbReference type="SAM" id="Phobius"/>
    </source>
</evidence>
<keyword evidence="1" id="KW-0812">Transmembrane</keyword>
<organism evidence="2 3">
    <name type="scientific">Planoprotostelium fungivorum</name>
    <dbReference type="NCBI Taxonomy" id="1890364"/>
    <lineage>
        <taxon>Eukaryota</taxon>
        <taxon>Amoebozoa</taxon>
        <taxon>Evosea</taxon>
        <taxon>Variosea</taxon>
        <taxon>Cavosteliida</taxon>
        <taxon>Cavosteliaceae</taxon>
        <taxon>Planoprotostelium</taxon>
    </lineage>
</organism>
<sequence length="116" mass="13346">MTNRIKVDKFTLPTPLGWFTIGMVFFAYYVLLEPEPIAPLDIFSKILPMWFQTAVIFGIPIIHIAELFIFTMPLLKKHKCGEWNSFLWIGSGLLEGGPAYLRYKSLIPKNGRRAQN</sequence>
<name>A0A2P6NMD8_9EUKA</name>
<evidence type="ECO:0000313" key="3">
    <source>
        <dbReference type="Proteomes" id="UP000241769"/>
    </source>
</evidence>
<gene>
    <name evidence="2" type="ORF">PROFUN_07202</name>
</gene>
<feature type="transmembrane region" description="Helical" evidence="1">
    <location>
        <begin position="51"/>
        <end position="75"/>
    </location>
</feature>
<dbReference type="Proteomes" id="UP000241769">
    <property type="component" value="Unassembled WGS sequence"/>
</dbReference>
<dbReference type="EMBL" id="MDYQ01000050">
    <property type="protein sequence ID" value="PRP85131.1"/>
    <property type="molecule type" value="Genomic_DNA"/>
</dbReference>
<protein>
    <submittedName>
        <fullName evidence="2">Uncharacterized protein</fullName>
    </submittedName>
</protein>
<dbReference type="OrthoDB" id="5553410at2759"/>
<feature type="transmembrane region" description="Helical" evidence="1">
    <location>
        <begin position="12"/>
        <end position="31"/>
    </location>
</feature>
<accession>A0A2P6NMD8</accession>
<evidence type="ECO:0000313" key="2">
    <source>
        <dbReference type="EMBL" id="PRP85131.1"/>
    </source>
</evidence>
<keyword evidence="1" id="KW-1133">Transmembrane helix</keyword>
<dbReference type="PANTHER" id="PTHR37783">
    <property type="entry name" value="MEMBRANE PROTEIN, PUTATIVE (AFU_ORTHOLOGUE AFUA_1G04315)-RELATED"/>
    <property type="match status" value="1"/>
</dbReference>